<evidence type="ECO:0000313" key="4">
    <source>
        <dbReference type="Proteomes" id="UP000198967"/>
    </source>
</evidence>
<keyword evidence="4" id="KW-1185">Reference proteome</keyword>
<dbReference type="RefSeq" id="WP_093086431.1">
    <property type="nucleotide sequence ID" value="NZ_FNBE01000012.1"/>
</dbReference>
<dbReference type="Proteomes" id="UP000198967">
    <property type="component" value="Unassembled WGS sequence"/>
</dbReference>
<name>A0A1G7UI08_PSEOR</name>
<dbReference type="EMBL" id="FNBE01000012">
    <property type="protein sequence ID" value="SDG46881.1"/>
    <property type="molecule type" value="Genomic_DNA"/>
</dbReference>
<feature type="domain" description="DUF4395" evidence="2">
    <location>
        <begin position="9"/>
        <end position="137"/>
    </location>
</feature>
<accession>A0A1G7UI08</accession>
<protein>
    <recommendedName>
        <fullName evidence="2">DUF4395 domain-containing protein</fullName>
    </recommendedName>
</protein>
<gene>
    <name evidence="3" type="ORF">SAMN05216377_11247</name>
</gene>
<evidence type="ECO:0000259" key="2">
    <source>
        <dbReference type="Pfam" id="PF14340"/>
    </source>
</evidence>
<dbReference type="AlphaFoldDB" id="A0A1G7UI08"/>
<keyword evidence="1" id="KW-0812">Transmembrane</keyword>
<dbReference type="STRING" id="366584.SAMN05216377_11247"/>
<organism evidence="3 4">
    <name type="scientific">Pseudonocardia oroxyli</name>
    <dbReference type="NCBI Taxonomy" id="366584"/>
    <lineage>
        <taxon>Bacteria</taxon>
        <taxon>Bacillati</taxon>
        <taxon>Actinomycetota</taxon>
        <taxon>Actinomycetes</taxon>
        <taxon>Pseudonocardiales</taxon>
        <taxon>Pseudonocardiaceae</taxon>
        <taxon>Pseudonocardia</taxon>
    </lineage>
</organism>
<feature type="transmembrane region" description="Helical" evidence="1">
    <location>
        <begin position="82"/>
        <end position="101"/>
    </location>
</feature>
<dbReference type="PIRSF" id="PIRSF030042">
    <property type="entry name" value="UCP030042"/>
    <property type="match status" value="1"/>
</dbReference>
<dbReference type="InterPro" id="IPR025508">
    <property type="entry name" value="DUF4395"/>
</dbReference>
<dbReference type="Pfam" id="PF14340">
    <property type="entry name" value="DUF4395"/>
    <property type="match status" value="1"/>
</dbReference>
<dbReference type="InterPro" id="IPR016942">
    <property type="entry name" value="UCP030042"/>
</dbReference>
<evidence type="ECO:0000256" key="1">
    <source>
        <dbReference type="SAM" id="Phobius"/>
    </source>
</evidence>
<sequence>MSAPDGPLDPRGVRFAAIVTTVVLALVLLSGSGWLALAQTLVFALGAFAGMRFTPYGVLYRLVVAPRLGPPAEREPAAPVRFSQLVGFVFAAVGTVGYLAGLPVLGIVAIAFALAAAFLNAAFGYCLGCEMYGLLARARA</sequence>
<reference evidence="3 4" key="1">
    <citation type="submission" date="2016-10" db="EMBL/GenBank/DDBJ databases">
        <authorList>
            <person name="de Groot N.N."/>
        </authorList>
    </citation>
    <scope>NUCLEOTIDE SEQUENCE [LARGE SCALE GENOMIC DNA]</scope>
    <source>
        <strain evidence="3 4">CGMCC 4.3143</strain>
    </source>
</reference>
<keyword evidence="1" id="KW-1133">Transmembrane helix</keyword>
<feature type="transmembrane region" description="Helical" evidence="1">
    <location>
        <begin position="12"/>
        <end position="35"/>
    </location>
</feature>
<proteinExistence type="predicted"/>
<evidence type="ECO:0000313" key="3">
    <source>
        <dbReference type="EMBL" id="SDG46881.1"/>
    </source>
</evidence>
<keyword evidence="1" id="KW-0472">Membrane</keyword>
<feature type="transmembrane region" description="Helical" evidence="1">
    <location>
        <begin position="107"/>
        <end position="127"/>
    </location>
</feature>